<evidence type="ECO:0000313" key="3">
    <source>
        <dbReference type="Proteomes" id="UP000054560"/>
    </source>
</evidence>
<name>A0A0L0F691_9EUKA</name>
<protein>
    <submittedName>
        <fullName evidence="2">Uncharacterized protein</fullName>
    </submittedName>
</protein>
<evidence type="ECO:0000256" key="1">
    <source>
        <dbReference type="SAM" id="MobiDB-lite"/>
    </source>
</evidence>
<accession>A0A0L0F691</accession>
<dbReference type="Proteomes" id="UP000054560">
    <property type="component" value="Unassembled WGS sequence"/>
</dbReference>
<keyword evidence="3" id="KW-1185">Reference proteome</keyword>
<gene>
    <name evidence="2" type="ORF">SARC_15794</name>
</gene>
<proteinExistence type="predicted"/>
<dbReference type="EMBL" id="KQ248349">
    <property type="protein sequence ID" value="KNC71668.1"/>
    <property type="molecule type" value="Genomic_DNA"/>
</dbReference>
<evidence type="ECO:0000313" key="2">
    <source>
        <dbReference type="EMBL" id="KNC71668.1"/>
    </source>
</evidence>
<sequence>MELLSDVPREIEEIEALMKEDYEPQWDTPKPSGSSSGSRSQ</sequence>
<dbReference type="AlphaFoldDB" id="A0A0L0F691"/>
<dbReference type="GeneID" id="25916298"/>
<feature type="region of interest" description="Disordered" evidence="1">
    <location>
        <begin position="17"/>
        <end position="41"/>
    </location>
</feature>
<feature type="compositionally biased region" description="Low complexity" evidence="1">
    <location>
        <begin position="32"/>
        <end position="41"/>
    </location>
</feature>
<reference evidence="2 3" key="1">
    <citation type="submission" date="2011-02" db="EMBL/GenBank/DDBJ databases">
        <title>The Genome Sequence of Sphaeroforma arctica JP610.</title>
        <authorList>
            <consortium name="The Broad Institute Genome Sequencing Platform"/>
            <person name="Russ C."/>
            <person name="Cuomo C."/>
            <person name="Young S.K."/>
            <person name="Zeng Q."/>
            <person name="Gargeya S."/>
            <person name="Alvarado L."/>
            <person name="Berlin A."/>
            <person name="Chapman S.B."/>
            <person name="Chen Z."/>
            <person name="Freedman E."/>
            <person name="Gellesch M."/>
            <person name="Goldberg J."/>
            <person name="Griggs A."/>
            <person name="Gujja S."/>
            <person name="Heilman E."/>
            <person name="Heiman D."/>
            <person name="Howarth C."/>
            <person name="Mehta T."/>
            <person name="Neiman D."/>
            <person name="Pearson M."/>
            <person name="Roberts A."/>
            <person name="Saif S."/>
            <person name="Shea T."/>
            <person name="Shenoy N."/>
            <person name="Sisk P."/>
            <person name="Stolte C."/>
            <person name="Sykes S."/>
            <person name="White J."/>
            <person name="Yandava C."/>
            <person name="Burger G."/>
            <person name="Gray M.W."/>
            <person name="Holland P.W.H."/>
            <person name="King N."/>
            <person name="Lang F.B.F."/>
            <person name="Roger A.J."/>
            <person name="Ruiz-Trillo I."/>
            <person name="Haas B."/>
            <person name="Nusbaum C."/>
            <person name="Birren B."/>
        </authorList>
    </citation>
    <scope>NUCLEOTIDE SEQUENCE [LARGE SCALE GENOMIC DNA]</scope>
    <source>
        <strain evidence="2 3">JP610</strain>
    </source>
</reference>
<organism evidence="2 3">
    <name type="scientific">Sphaeroforma arctica JP610</name>
    <dbReference type="NCBI Taxonomy" id="667725"/>
    <lineage>
        <taxon>Eukaryota</taxon>
        <taxon>Ichthyosporea</taxon>
        <taxon>Ichthyophonida</taxon>
        <taxon>Sphaeroforma</taxon>
    </lineage>
</organism>
<dbReference type="RefSeq" id="XP_014145570.1">
    <property type="nucleotide sequence ID" value="XM_014290095.1"/>
</dbReference>